<dbReference type="CDD" id="cd04301">
    <property type="entry name" value="NAT_SF"/>
    <property type="match status" value="1"/>
</dbReference>
<reference evidence="2 3" key="1">
    <citation type="submission" date="2013-12" db="EMBL/GenBank/DDBJ databases">
        <authorList>
            <consortium name="DOE Joint Genome Institute"/>
            <person name="Muyzer G."/>
            <person name="Huntemann M."/>
            <person name="Han J."/>
            <person name="Chen A."/>
            <person name="Kyrpides N."/>
            <person name="Mavromatis K."/>
            <person name="Markowitz V."/>
            <person name="Palaniappan K."/>
            <person name="Ivanova N."/>
            <person name="Schaumberg A."/>
            <person name="Pati A."/>
            <person name="Liolios K."/>
            <person name="Nordberg H.P."/>
            <person name="Cantor M.N."/>
            <person name="Hua S.X."/>
            <person name="Woyke T."/>
        </authorList>
    </citation>
    <scope>NUCLEOTIDE SEQUENCE [LARGE SCALE GENOMIC DNA]</scope>
    <source>
        <strain evidence="2 3">ARh 1</strain>
    </source>
</reference>
<dbReference type="KEGG" id="tti:THITH_16680"/>
<dbReference type="PROSITE" id="PS51186">
    <property type="entry name" value="GNAT"/>
    <property type="match status" value="1"/>
</dbReference>
<dbReference type="SUPFAM" id="SSF55729">
    <property type="entry name" value="Acyl-CoA N-acyltransferases (Nat)"/>
    <property type="match status" value="1"/>
</dbReference>
<dbReference type="PANTHER" id="PTHR43072">
    <property type="entry name" value="N-ACETYLTRANSFERASE"/>
    <property type="match status" value="1"/>
</dbReference>
<dbReference type="GO" id="GO:0016747">
    <property type="term" value="F:acyltransferase activity, transferring groups other than amino-acyl groups"/>
    <property type="evidence" value="ECO:0007669"/>
    <property type="project" value="InterPro"/>
</dbReference>
<dbReference type="Pfam" id="PF00583">
    <property type="entry name" value="Acetyltransf_1"/>
    <property type="match status" value="1"/>
</dbReference>
<dbReference type="RefSeq" id="WP_025367657.1">
    <property type="nucleotide sequence ID" value="NZ_CP007029.1"/>
</dbReference>
<evidence type="ECO:0000313" key="2">
    <source>
        <dbReference type="EMBL" id="AHE99658.1"/>
    </source>
</evidence>
<accession>W0DRS4</accession>
<dbReference type="Proteomes" id="UP000005289">
    <property type="component" value="Chromosome"/>
</dbReference>
<dbReference type="InterPro" id="IPR000182">
    <property type="entry name" value="GNAT_dom"/>
</dbReference>
<gene>
    <name evidence="2" type="ORF">THITH_16680</name>
</gene>
<dbReference type="OrthoDB" id="9796129at2"/>
<organism evidence="2 3">
    <name type="scientific">Thioalkalivibrio paradoxus ARh 1</name>
    <dbReference type="NCBI Taxonomy" id="713585"/>
    <lineage>
        <taxon>Bacteria</taxon>
        <taxon>Pseudomonadati</taxon>
        <taxon>Pseudomonadota</taxon>
        <taxon>Gammaproteobacteria</taxon>
        <taxon>Chromatiales</taxon>
        <taxon>Ectothiorhodospiraceae</taxon>
        <taxon>Thioalkalivibrio</taxon>
    </lineage>
</organism>
<sequence>MAADPASPQQVSSFVVRRLGPADRRSMHALLDLFAEVFGEPATYSDARPPPDYLDRLLARREFIALSAEVDGAVVGGLAAYVLDKFERLRSEVYIYDLAVAAACRRRGIATALIRRTQTIAAELGAWVVFVQADRTDAAAIALYSGLGKREDVLHFDLPVLPLDRRLADRPGGPPHAPRRKPPA</sequence>
<protein>
    <submittedName>
        <fullName evidence="2">Gentamicin 3'-N-acetyltransferase</fullName>
    </submittedName>
</protein>
<dbReference type="NCBIfam" id="NF033083">
    <property type="entry name" value="AAC_3_I"/>
    <property type="match status" value="1"/>
</dbReference>
<proteinExistence type="predicted"/>
<evidence type="ECO:0000259" key="1">
    <source>
        <dbReference type="PROSITE" id="PS51186"/>
    </source>
</evidence>
<dbReference type="AlphaFoldDB" id="W0DRS4"/>
<feature type="domain" description="N-acetyltransferase" evidence="1">
    <location>
        <begin position="14"/>
        <end position="168"/>
    </location>
</feature>
<keyword evidence="3" id="KW-1185">Reference proteome</keyword>
<dbReference type="HOGENOM" id="CLU_118619_0_0_6"/>
<dbReference type="STRING" id="713585.THITH_16680"/>
<dbReference type="InterPro" id="IPR016181">
    <property type="entry name" value="Acyl_CoA_acyltransferase"/>
</dbReference>
<keyword evidence="2" id="KW-0808">Transferase</keyword>
<dbReference type="Gene3D" id="3.40.630.30">
    <property type="match status" value="1"/>
</dbReference>
<evidence type="ECO:0000313" key="3">
    <source>
        <dbReference type="Proteomes" id="UP000005289"/>
    </source>
</evidence>
<dbReference type="EMBL" id="CP007029">
    <property type="protein sequence ID" value="AHE99658.1"/>
    <property type="molecule type" value="Genomic_DNA"/>
</dbReference>
<name>W0DRS4_9GAMM</name>
<dbReference type="PANTHER" id="PTHR43072:SF60">
    <property type="entry name" value="L-2,4-DIAMINOBUTYRIC ACID ACETYLTRANSFERASE"/>
    <property type="match status" value="1"/>
</dbReference>